<proteinExistence type="predicted"/>
<sequence>MNSAMALSASSSVCGANSVLSLRHAPAGPTTSSVRLVGVAGRRSNFASASSRRKSQWALASSDSDVNSTESKGKSTKTEESVPAWAQPGTDELPPWAKSDRPPTQEPTQDAPFFVYLIGSSLVAIAAVGSIFEYFNKNAVFGVVQPDNPLWAPILGFFALTGFPTAGFLFYKSITLANKASEDIDREDGVSDR</sequence>
<feature type="transmembrane region" description="Helical" evidence="2">
    <location>
        <begin position="113"/>
        <end position="135"/>
    </location>
</feature>
<organism evidence="3 4">
    <name type="scientific">Marchantia polymorpha subsp. ruderalis</name>
    <dbReference type="NCBI Taxonomy" id="1480154"/>
    <lineage>
        <taxon>Eukaryota</taxon>
        <taxon>Viridiplantae</taxon>
        <taxon>Streptophyta</taxon>
        <taxon>Embryophyta</taxon>
        <taxon>Marchantiophyta</taxon>
        <taxon>Marchantiopsida</taxon>
        <taxon>Marchantiidae</taxon>
        <taxon>Marchantiales</taxon>
        <taxon>Marchantiaceae</taxon>
        <taxon>Marchantia</taxon>
    </lineage>
</organism>
<evidence type="ECO:0000256" key="1">
    <source>
        <dbReference type="SAM" id="MobiDB-lite"/>
    </source>
</evidence>
<comment type="caution">
    <text evidence="3">The sequence shown here is derived from an EMBL/GenBank/DDBJ whole genome shotgun (WGS) entry which is preliminary data.</text>
</comment>
<dbReference type="Proteomes" id="UP000077202">
    <property type="component" value="Unassembled WGS sequence"/>
</dbReference>
<keyword evidence="2" id="KW-1133">Transmembrane helix</keyword>
<evidence type="ECO:0000313" key="3">
    <source>
        <dbReference type="EMBL" id="OAE25027.1"/>
    </source>
</evidence>
<feature type="compositionally biased region" description="Polar residues" evidence="1">
    <location>
        <begin position="58"/>
        <end position="70"/>
    </location>
</feature>
<reference evidence="3" key="1">
    <citation type="submission" date="2016-03" db="EMBL/GenBank/DDBJ databases">
        <title>Mechanisms controlling the formation of the plant cell surface in tip-growing cells are functionally conserved among land plants.</title>
        <authorList>
            <person name="Honkanen S."/>
            <person name="Jones V.A."/>
            <person name="Morieri G."/>
            <person name="Champion C."/>
            <person name="Hetherington A.J."/>
            <person name="Kelly S."/>
            <person name="Saint-Marcoux D."/>
            <person name="Proust H."/>
            <person name="Prescott H."/>
            <person name="Dolan L."/>
        </authorList>
    </citation>
    <scope>NUCLEOTIDE SEQUENCE [LARGE SCALE GENOMIC DNA]</scope>
    <source>
        <tissue evidence="3">Whole gametophyte</tissue>
    </source>
</reference>
<name>A0A176VW98_MARPO</name>
<keyword evidence="2" id="KW-0472">Membrane</keyword>
<protein>
    <submittedName>
        <fullName evidence="3">Uncharacterized protein</fullName>
    </submittedName>
</protein>
<feature type="transmembrane region" description="Helical" evidence="2">
    <location>
        <begin position="150"/>
        <end position="171"/>
    </location>
</feature>
<gene>
    <name evidence="3" type="ORF">AXG93_4102s1050</name>
</gene>
<keyword evidence="2" id="KW-0812">Transmembrane</keyword>
<evidence type="ECO:0000256" key="2">
    <source>
        <dbReference type="SAM" id="Phobius"/>
    </source>
</evidence>
<keyword evidence="4" id="KW-1185">Reference proteome</keyword>
<accession>A0A176VW98</accession>
<feature type="region of interest" description="Disordered" evidence="1">
    <location>
        <begin position="45"/>
        <end position="107"/>
    </location>
</feature>
<dbReference type="EMBL" id="LVLJ01002433">
    <property type="protein sequence ID" value="OAE25027.1"/>
    <property type="molecule type" value="Genomic_DNA"/>
</dbReference>
<dbReference type="PANTHER" id="PTHR36042">
    <property type="entry name" value="OS05G0490900 PROTEIN"/>
    <property type="match status" value="1"/>
</dbReference>
<dbReference type="PANTHER" id="PTHR36042:SF1">
    <property type="entry name" value="OS05G0490900 PROTEIN"/>
    <property type="match status" value="1"/>
</dbReference>
<evidence type="ECO:0000313" key="4">
    <source>
        <dbReference type="Proteomes" id="UP000077202"/>
    </source>
</evidence>
<feature type="compositionally biased region" description="Basic and acidic residues" evidence="1">
    <location>
        <begin position="71"/>
        <end position="80"/>
    </location>
</feature>
<dbReference type="AlphaFoldDB" id="A0A176VW98"/>